<gene>
    <name evidence="1" type="ORF">IQ35_01988</name>
</gene>
<reference evidence="1 2" key="1">
    <citation type="journal article" date="2015" name="Stand. Genomic Sci.">
        <title>Genomic Encyclopedia of Bacterial and Archaeal Type Strains, Phase III: the genomes of soil and plant-associated and newly described type strains.</title>
        <authorList>
            <person name="Whitman W.B."/>
            <person name="Woyke T."/>
            <person name="Klenk H.P."/>
            <person name="Zhou Y."/>
            <person name="Lilburn T.G."/>
            <person name="Beck B.J."/>
            <person name="De Vos P."/>
            <person name="Vandamme P."/>
            <person name="Eisen J.A."/>
            <person name="Garrity G."/>
            <person name="Hugenholtz P."/>
            <person name="Kyrpides N.C."/>
        </authorList>
    </citation>
    <scope>NUCLEOTIDE SEQUENCE [LARGE SCALE GENOMIC DNA]</scope>
    <source>
        <strain evidence="1 2">CGMCC 1.7748</strain>
    </source>
</reference>
<proteinExistence type="predicted"/>
<protein>
    <recommendedName>
        <fullName evidence="3">Glycosyl transferase family 9 (Putative heptosyltransferase)</fullName>
    </recommendedName>
</protein>
<dbReference type="Gene3D" id="3.40.50.2000">
    <property type="entry name" value="Glycogen Phosphorylase B"/>
    <property type="match status" value="1"/>
</dbReference>
<dbReference type="AlphaFoldDB" id="A0A562KEC7"/>
<comment type="caution">
    <text evidence="1">The sequence shown here is derived from an EMBL/GenBank/DDBJ whole genome shotgun (WGS) entry which is preliminary data.</text>
</comment>
<evidence type="ECO:0000313" key="2">
    <source>
        <dbReference type="Proteomes" id="UP000316624"/>
    </source>
</evidence>
<dbReference type="SUPFAM" id="SSF53756">
    <property type="entry name" value="UDP-Glycosyltransferase/glycogen phosphorylase"/>
    <property type="match status" value="1"/>
</dbReference>
<evidence type="ECO:0008006" key="3">
    <source>
        <dbReference type="Google" id="ProtNLM"/>
    </source>
</evidence>
<organism evidence="1 2">
    <name type="scientific">Sphingobium wenxiniae (strain DSM 21828 / CGMCC 1.7748 / JZ-1)</name>
    <dbReference type="NCBI Taxonomy" id="595605"/>
    <lineage>
        <taxon>Bacteria</taxon>
        <taxon>Pseudomonadati</taxon>
        <taxon>Pseudomonadota</taxon>
        <taxon>Alphaproteobacteria</taxon>
        <taxon>Sphingomonadales</taxon>
        <taxon>Sphingomonadaceae</taxon>
        <taxon>Sphingobium</taxon>
    </lineage>
</organism>
<accession>A0A562KEC7</accession>
<dbReference type="Proteomes" id="UP000316624">
    <property type="component" value="Unassembled WGS sequence"/>
</dbReference>
<evidence type="ECO:0000313" key="1">
    <source>
        <dbReference type="EMBL" id="TWH93779.1"/>
    </source>
</evidence>
<keyword evidence="2" id="KW-1185">Reference proteome</keyword>
<sequence>MGNRARMTDRTHRWIAAMRAQDYAAAWAISDEALAQRDAASRDDPALPYHLRWVWDGRDYRGKHCLVRCYHGLGDTIQFARFLPLLAERTASLRVEADPRLLPLIDAVVSKAGGSGIGLIPFDPARPAAPSDCDIEITELDFALRATPADARLPYLSVSQALLPRGTVGLCYGAGAWDSGRCVPPDLLAPVCSLAPCLTLMPEPTALDVLNPAGCPFDMETTAALTAATDLVITADTMIAHLAGAMGKPTWLLLKAEPDWRWPVGSHRTPWYPSMHIYAQSAPGDWVGVLAQVWHDLAALRFRTAER</sequence>
<dbReference type="EMBL" id="VLKK01000006">
    <property type="protein sequence ID" value="TWH93779.1"/>
    <property type="molecule type" value="Genomic_DNA"/>
</dbReference>
<name>A0A562KEC7_SPHWJ</name>